<protein>
    <recommendedName>
        <fullName evidence="1">DNA (cytosine-5-)-methyltransferase</fullName>
        <ecNumber evidence="1">2.1.1.37</ecNumber>
    </recommendedName>
</protein>
<accession>A0A1I4NDU6</accession>
<feature type="active site" evidence="7">
    <location>
        <position position="165"/>
    </location>
</feature>
<dbReference type="PROSITE" id="PS51679">
    <property type="entry name" value="SAM_MT_C5"/>
    <property type="match status" value="1"/>
</dbReference>
<feature type="compositionally biased region" description="Polar residues" evidence="9">
    <location>
        <begin position="336"/>
        <end position="350"/>
    </location>
</feature>
<comment type="similarity">
    <text evidence="7 8">Belongs to the class I-like SAM-binding methyltransferase superfamily. C5-methyltransferase family.</text>
</comment>
<evidence type="ECO:0000256" key="7">
    <source>
        <dbReference type="PROSITE-ProRule" id="PRU01016"/>
    </source>
</evidence>
<keyword evidence="11" id="KW-1185">Reference proteome</keyword>
<evidence type="ECO:0000256" key="6">
    <source>
        <dbReference type="ARBA" id="ARBA00047422"/>
    </source>
</evidence>
<dbReference type="Pfam" id="PF00145">
    <property type="entry name" value="DNA_methylase"/>
    <property type="match status" value="3"/>
</dbReference>
<dbReference type="Gene3D" id="3.40.50.150">
    <property type="entry name" value="Vaccinia Virus protein VP39"/>
    <property type="match status" value="1"/>
</dbReference>
<dbReference type="Gene3D" id="3.90.120.10">
    <property type="entry name" value="DNA Methylase, subunit A, domain 2"/>
    <property type="match status" value="1"/>
</dbReference>
<dbReference type="Proteomes" id="UP000198519">
    <property type="component" value="Unassembled WGS sequence"/>
</dbReference>
<dbReference type="GO" id="GO:0003886">
    <property type="term" value="F:DNA (cytosine-5-)-methyltransferase activity"/>
    <property type="evidence" value="ECO:0007669"/>
    <property type="project" value="UniProtKB-EC"/>
</dbReference>
<dbReference type="EC" id="2.1.1.37" evidence="1"/>
<evidence type="ECO:0000256" key="2">
    <source>
        <dbReference type="ARBA" id="ARBA00022603"/>
    </source>
</evidence>
<evidence type="ECO:0000313" key="10">
    <source>
        <dbReference type="EMBL" id="SFM13681.1"/>
    </source>
</evidence>
<dbReference type="PANTHER" id="PTHR10629">
    <property type="entry name" value="CYTOSINE-SPECIFIC METHYLTRANSFERASE"/>
    <property type="match status" value="1"/>
</dbReference>
<dbReference type="SUPFAM" id="SSF53335">
    <property type="entry name" value="S-adenosyl-L-methionine-dependent methyltransferases"/>
    <property type="match status" value="1"/>
</dbReference>
<dbReference type="InterPro" id="IPR029063">
    <property type="entry name" value="SAM-dependent_MTases_sf"/>
</dbReference>
<evidence type="ECO:0000313" key="11">
    <source>
        <dbReference type="Proteomes" id="UP000198519"/>
    </source>
</evidence>
<reference evidence="11" key="1">
    <citation type="submission" date="2016-10" db="EMBL/GenBank/DDBJ databases">
        <authorList>
            <person name="Varghese N."/>
            <person name="Submissions S."/>
        </authorList>
    </citation>
    <scope>NUCLEOTIDE SEQUENCE [LARGE SCALE GENOMIC DNA]</scope>
    <source>
        <strain evidence="11">CGMCC 1.7061</strain>
    </source>
</reference>
<dbReference type="PANTHER" id="PTHR10629:SF52">
    <property type="entry name" value="DNA (CYTOSINE-5)-METHYLTRANSFERASE 1"/>
    <property type="match status" value="1"/>
</dbReference>
<dbReference type="RefSeq" id="WP_092021139.1">
    <property type="nucleotide sequence ID" value="NZ_FOUE01000002.1"/>
</dbReference>
<keyword evidence="4 7" id="KW-0949">S-adenosyl-L-methionine</keyword>
<dbReference type="AlphaFoldDB" id="A0A1I4NDU6"/>
<comment type="catalytic activity">
    <reaction evidence="6">
        <text>a 2'-deoxycytidine in DNA + S-adenosyl-L-methionine = a 5-methyl-2'-deoxycytidine in DNA + S-adenosyl-L-homocysteine + H(+)</text>
        <dbReference type="Rhea" id="RHEA:13681"/>
        <dbReference type="Rhea" id="RHEA-COMP:11369"/>
        <dbReference type="Rhea" id="RHEA-COMP:11370"/>
        <dbReference type="ChEBI" id="CHEBI:15378"/>
        <dbReference type="ChEBI" id="CHEBI:57856"/>
        <dbReference type="ChEBI" id="CHEBI:59789"/>
        <dbReference type="ChEBI" id="CHEBI:85452"/>
        <dbReference type="ChEBI" id="CHEBI:85454"/>
        <dbReference type="EC" id="2.1.1.37"/>
    </reaction>
</comment>
<evidence type="ECO:0000256" key="3">
    <source>
        <dbReference type="ARBA" id="ARBA00022679"/>
    </source>
</evidence>
<dbReference type="GO" id="GO:0032259">
    <property type="term" value="P:methylation"/>
    <property type="evidence" value="ECO:0007669"/>
    <property type="project" value="UniProtKB-KW"/>
</dbReference>
<dbReference type="InterPro" id="IPR001525">
    <property type="entry name" value="C5_MeTfrase"/>
</dbReference>
<dbReference type="GO" id="GO:0003677">
    <property type="term" value="F:DNA binding"/>
    <property type="evidence" value="ECO:0007669"/>
    <property type="project" value="TreeGrafter"/>
</dbReference>
<keyword evidence="5" id="KW-0680">Restriction system</keyword>
<proteinExistence type="inferred from homology"/>
<keyword evidence="2 7" id="KW-0489">Methyltransferase</keyword>
<evidence type="ECO:0000256" key="9">
    <source>
        <dbReference type="SAM" id="MobiDB-lite"/>
    </source>
</evidence>
<sequence length="655" mass="75328">MSQPSDKVKIIDLFAGPGGLGEGFSNCDNSPFEIAMSVEKEKNAHKTLTLRSFYRKLKDKFLYVRYVTCTDESSKRLVMDEIEKTDEWRAACEETLQRPHALGNSKVFEKWKNGEVPDEKDFEEETPEQREINRKIDEVCRSTGEDRRSNLRSCSPLIVIGGPPCQAYSTIGRARRVGIANHNQDHDERFFLYKEYADVIDRARPDLFVMENVSGIGSAKLANGVRIFPEIIKRLEYLKENPDPEKDQKQYHIYSLVTDKDNFIGSEGNPSDKDFVINAADFGVPQERRRVILLGINAEHDKDGSLPLTMESKLAPRAPSISETIASLPKIRSSISTANRSSGPAQITEDSPSDSDLEWHKIRNQCLDEIRRIVSGRDAIERGIRDIMEWERRSLRFEKARQVKATRDISEHDLVRIFLSNEEEHFIECREGEYRHILSTIYPKIARLLDELETGEQLSTGCNFYLNSQSAKALTGSNEDYEKLENWLANKYFSGVLNHRAKQHMPSDMTRYMFSALWTEAQMLIDAERSSHVSRRQTSTSPTTKFFPPNLASQHKSWYSRNFQDRFRCYPRLHRAKTVTSHMHKDGHANIHYDPAQMRSLTVREAARIQTFPDDYYFEGGQSAQYLQVGNAVPPFLAKQIAEHVLEVMKLKKIL</sequence>
<dbReference type="GO" id="GO:0009307">
    <property type="term" value="P:DNA restriction-modification system"/>
    <property type="evidence" value="ECO:0007669"/>
    <property type="project" value="UniProtKB-KW"/>
</dbReference>
<dbReference type="PRINTS" id="PR00105">
    <property type="entry name" value="C5METTRFRASE"/>
</dbReference>
<keyword evidence="3 7" id="KW-0808">Transferase</keyword>
<dbReference type="EMBL" id="FOUE01000002">
    <property type="protein sequence ID" value="SFM13681.1"/>
    <property type="molecule type" value="Genomic_DNA"/>
</dbReference>
<dbReference type="NCBIfam" id="TIGR00675">
    <property type="entry name" value="dcm"/>
    <property type="match status" value="1"/>
</dbReference>
<name>A0A1I4NDU6_9GAMM</name>
<gene>
    <name evidence="10" type="ORF">SAMN04487963_1323</name>
</gene>
<dbReference type="GO" id="GO:0044027">
    <property type="term" value="P:negative regulation of gene expression via chromosomal CpG island methylation"/>
    <property type="evidence" value="ECO:0007669"/>
    <property type="project" value="TreeGrafter"/>
</dbReference>
<evidence type="ECO:0000256" key="8">
    <source>
        <dbReference type="RuleBase" id="RU000416"/>
    </source>
</evidence>
<dbReference type="OrthoDB" id="9813719at2"/>
<dbReference type="STRING" id="488535.SAMN04487963_1323"/>
<evidence type="ECO:0000256" key="4">
    <source>
        <dbReference type="ARBA" id="ARBA00022691"/>
    </source>
</evidence>
<dbReference type="InterPro" id="IPR050390">
    <property type="entry name" value="C5-Methyltransferase"/>
</dbReference>
<evidence type="ECO:0000256" key="1">
    <source>
        <dbReference type="ARBA" id="ARBA00011975"/>
    </source>
</evidence>
<feature type="region of interest" description="Disordered" evidence="9">
    <location>
        <begin position="336"/>
        <end position="356"/>
    </location>
</feature>
<evidence type="ECO:0000256" key="5">
    <source>
        <dbReference type="ARBA" id="ARBA00022747"/>
    </source>
</evidence>
<organism evidence="10 11">
    <name type="scientific">Marinobacter zhejiangensis</name>
    <dbReference type="NCBI Taxonomy" id="488535"/>
    <lineage>
        <taxon>Bacteria</taxon>
        <taxon>Pseudomonadati</taxon>
        <taxon>Pseudomonadota</taxon>
        <taxon>Gammaproteobacteria</taxon>
        <taxon>Pseudomonadales</taxon>
        <taxon>Marinobacteraceae</taxon>
        <taxon>Marinobacter</taxon>
    </lineage>
</organism>